<evidence type="ECO:0000256" key="1">
    <source>
        <dbReference type="SAM" id="MobiDB-lite"/>
    </source>
</evidence>
<keyword evidence="3" id="KW-1185">Reference proteome</keyword>
<gene>
    <name evidence="2" type="ORF">NDU88_006074</name>
</gene>
<proteinExistence type="predicted"/>
<dbReference type="AlphaFoldDB" id="A0AAV7ULS0"/>
<feature type="region of interest" description="Disordered" evidence="1">
    <location>
        <begin position="1"/>
        <end position="21"/>
    </location>
</feature>
<organism evidence="2 3">
    <name type="scientific">Pleurodeles waltl</name>
    <name type="common">Iberian ribbed newt</name>
    <dbReference type="NCBI Taxonomy" id="8319"/>
    <lineage>
        <taxon>Eukaryota</taxon>
        <taxon>Metazoa</taxon>
        <taxon>Chordata</taxon>
        <taxon>Craniata</taxon>
        <taxon>Vertebrata</taxon>
        <taxon>Euteleostomi</taxon>
        <taxon>Amphibia</taxon>
        <taxon>Batrachia</taxon>
        <taxon>Caudata</taxon>
        <taxon>Salamandroidea</taxon>
        <taxon>Salamandridae</taxon>
        <taxon>Pleurodelinae</taxon>
        <taxon>Pleurodeles</taxon>
    </lineage>
</organism>
<evidence type="ECO:0000313" key="2">
    <source>
        <dbReference type="EMBL" id="KAJ1189326.1"/>
    </source>
</evidence>
<accession>A0AAV7ULS0</accession>
<sequence>MQHTVTKPKTCSTNSDSSSRRSAKCAFKINIFYGNKRSKKLFGCRFDLTIIELRCCLTLYGCRHELMCWEII</sequence>
<protein>
    <submittedName>
        <fullName evidence="2">Uncharacterized protein</fullName>
    </submittedName>
</protein>
<evidence type="ECO:0000313" key="3">
    <source>
        <dbReference type="Proteomes" id="UP001066276"/>
    </source>
</evidence>
<dbReference type="Proteomes" id="UP001066276">
    <property type="component" value="Chromosome 3_1"/>
</dbReference>
<reference evidence="2" key="1">
    <citation type="journal article" date="2022" name="bioRxiv">
        <title>Sequencing and chromosome-scale assembly of the giantPleurodeles waltlgenome.</title>
        <authorList>
            <person name="Brown T."/>
            <person name="Elewa A."/>
            <person name="Iarovenko S."/>
            <person name="Subramanian E."/>
            <person name="Araus A.J."/>
            <person name="Petzold A."/>
            <person name="Susuki M."/>
            <person name="Suzuki K.-i.T."/>
            <person name="Hayashi T."/>
            <person name="Toyoda A."/>
            <person name="Oliveira C."/>
            <person name="Osipova E."/>
            <person name="Leigh N.D."/>
            <person name="Simon A."/>
            <person name="Yun M.H."/>
        </authorList>
    </citation>
    <scope>NUCLEOTIDE SEQUENCE</scope>
    <source>
        <strain evidence="2">20211129_DDA</strain>
        <tissue evidence="2">Liver</tissue>
    </source>
</reference>
<name>A0AAV7ULS0_PLEWA</name>
<dbReference type="EMBL" id="JANPWB010000005">
    <property type="protein sequence ID" value="KAJ1189326.1"/>
    <property type="molecule type" value="Genomic_DNA"/>
</dbReference>
<comment type="caution">
    <text evidence="2">The sequence shown here is derived from an EMBL/GenBank/DDBJ whole genome shotgun (WGS) entry which is preliminary data.</text>
</comment>